<keyword evidence="2" id="KW-0645">Protease</keyword>
<evidence type="ECO:0000313" key="7">
    <source>
        <dbReference type="Proteomes" id="UP000198906"/>
    </source>
</evidence>
<keyword evidence="7" id="KW-1185">Reference proteome</keyword>
<dbReference type="GO" id="GO:0008234">
    <property type="term" value="F:cysteine-type peptidase activity"/>
    <property type="evidence" value="ECO:0007669"/>
    <property type="project" value="UniProtKB-KW"/>
</dbReference>
<dbReference type="AlphaFoldDB" id="A0A1C6RFZ1"/>
<dbReference type="Proteomes" id="UP000198906">
    <property type="component" value="Unassembled WGS sequence"/>
</dbReference>
<proteinExistence type="inferred from homology"/>
<dbReference type="InterPro" id="IPR038765">
    <property type="entry name" value="Papain-like_cys_pep_sf"/>
</dbReference>
<accession>A0A1C6RFZ1</accession>
<dbReference type="Gene3D" id="6.10.250.3150">
    <property type="match status" value="1"/>
</dbReference>
<comment type="similarity">
    <text evidence="1">Belongs to the peptidase C40 family.</text>
</comment>
<dbReference type="PANTHER" id="PTHR47359:SF3">
    <property type="entry name" value="NLP_P60 DOMAIN-CONTAINING PROTEIN-RELATED"/>
    <property type="match status" value="1"/>
</dbReference>
<organism evidence="6 7">
    <name type="scientific">Micromonospora inyonensis</name>
    <dbReference type="NCBI Taxonomy" id="47866"/>
    <lineage>
        <taxon>Bacteria</taxon>
        <taxon>Bacillati</taxon>
        <taxon>Actinomycetota</taxon>
        <taxon>Actinomycetes</taxon>
        <taxon>Micromonosporales</taxon>
        <taxon>Micromonosporaceae</taxon>
        <taxon>Micromonospora</taxon>
    </lineage>
</organism>
<evidence type="ECO:0000256" key="2">
    <source>
        <dbReference type="ARBA" id="ARBA00022670"/>
    </source>
</evidence>
<dbReference type="PANTHER" id="PTHR47359">
    <property type="entry name" value="PEPTIDOGLYCAN DL-ENDOPEPTIDASE CWLO"/>
    <property type="match status" value="1"/>
</dbReference>
<dbReference type="PROSITE" id="PS51935">
    <property type="entry name" value="NLPC_P60"/>
    <property type="match status" value="1"/>
</dbReference>
<dbReference type="STRING" id="47866.GA0074694_1459"/>
<dbReference type="Gene3D" id="3.90.1720.10">
    <property type="entry name" value="endopeptidase domain like (from Nostoc punctiforme)"/>
    <property type="match status" value="1"/>
</dbReference>
<dbReference type="InterPro" id="IPR000064">
    <property type="entry name" value="NLP_P60_dom"/>
</dbReference>
<keyword evidence="3 6" id="KW-0378">Hydrolase</keyword>
<evidence type="ECO:0000259" key="5">
    <source>
        <dbReference type="PROSITE" id="PS51935"/>
    </source>
</evidence>
<evidence type="ECO:0000256" key="1">
    <source>
        <dbReference type="ARBA" id="ARBA00007074"/>
    </source>
</evidence>
<keyword evidence="4" id="KW-0788">Thiol protease</keyword>
<sequence>MKRDPLALISPRGFPNVGHRPLWIVCPAILSLAGRPVVWSPKEFVPVATLPPQRHAPDRLPTRPGGLRRFVRTLVTLSAAVVVGTGLLAAPAHAAPTPEEIEAQIDKQWEQLEPTIEKYNEVRSQLKVNVKKSADLEKKIQPLALQSDVAMNRIGALASRHYMTGPSQEIGALLVSAKPGTLAEQMGMLDRLAAHQRKELQGVLAIQARYEAEKQKLDALITSQTQQEKDLAAKKIKIDTEIKRLRASMPKTAVSAPGCPLIKGVVSSKANTAIRTACAQVGDPYVWGATGPNSFDCSGLTQYAYQAAGIHLTHFTGAQWRETKSISRSEARPGDLVFFFSDLHHVGLYLGNGIMVHAPRAGKPVQVASINHMPVAGFRRPY</sequence>
<dbReference type="SUPFAM" id="SSF54001">
    <property type="entry name" value="Cysteine proteinases"/>
    <property type="match status" value="1"/>
</dbReference>
<feature type="domain" description="NlpC/P60" evidence="5">
    <location>
        <begin position="267"/>
        <end position="382"/>
    </location>
</feature>
<evidence type="ECO:0000313" key="6">
    <source>
        <dbReference type="EMBL" id="SCL16029.1"/>
    </source>
</evidence>
<evidence type="ECO:0000256" key="4">
    <source>
        <dbReference type="ARBA" id="ARBA00022807"/>
    </source>
</evidence>
<reference evidence="7" key="1">
    <citation type="submission" date="2016-06" db="EMBL/GenBank/DDBJ databases">
        <authorList>
            <person name="Varghese N."/>
        </authorList>
    </citation>
    <scope>NUCLEOTIDE SEQUENCE [LARGE SCALE GENOMIC DNA]</scope>
    <source>
        <strain evidence="7">DSM 46123</strain>
    </source>
</reference>
<evidence type="ECO:0000256" key="3">
    <source>
        <dbReference type="ARBA" id="ARBA00022801"/>
    </source>
</evidence>
<dbReference type="EMBL" id="FMHU01000001">
    <property type="protein sequence ID" value="SCL16029.1"/>
    <property type="molecule type" value="Genomic_DNA"/>
</dbReference>
<dbReference type="InterPro" id="IPR051794">
    <property type="entry name" value="PG_Endopeptidase_C40"/>
</dbReference>
<dbReference type="Pfam" id="PF00877">
    <property type="entry name" value="NLPC_P60"/>
    <property type="match status" value="1"/>
</dbReference>
<protein>
    <submittedName>
        <fullName evidence="6">Cell wall-associated hydrolase, NlpC family</fullName>
    </submittedName>
</protein>
<gene>
    <name evidence="6" type="ORF">GA0074694_1459</name>
</gene>
<dbReference type="GO" id="GO:0006508">
    <property type="term" value="P:proteolysis"/>
    <property type="evidence" value="ECO:0007669"/>
    <property type="project" value="UniProtKB-KW"/>
</dbReference>
<name>A0A1C6RFZ1_9ACTN</name>